<feature type="domain" description="Rieske" evidence="10">
    <location>
        <begin position="18"/>
        <end position="113"/>
    </location>
</feature>
<dbReference type="InterPro" id="IPR017941">
    <property type="entry name" value="Rieske_2Fe-2S"/>
</dbReference>
<dbReference type="CDD" id="cd03478">
    <property type="entry name" value="Rieske_AIFL_N"/>
    <property type="match status" value="1"/>
</dbReference>
<keyword evidence="6" id="KW-0560">Oxidoreductase</keyword>
<evidence type="ECO:0000256" key="8">
    <source>
        <dbReference type="ARBA" id="ARBA00023014"/>
    </source>
</evidence>
<protein>
    <submittedName>
        <fullName evidence="11">Pyridine nucleotide-disulfide oxidoreductase</fullName>
    </submittedName>
</protein>
<reference evidence="11 12" key="1">
    <citation type="submission" date="2018-04" db="EMBL/GenBank/DDBJ databases">
        <title>Methylobacterium sp. PR1016A genome.</title>
        <authorList>
            <person name="Park W."/>
        </authorList>
    </citation>
    <scope>NUCLEOTIDE SEQUENCE [LARGE SCALE GENOMIC DNA]</scope>
    <source>
        <strain evidence="11 12">PR1016A</strain>
    </source>
</reference>
<keyword evidence="5" id="KW-0274">FAD</keyword>
<name>A0A2R4WJC4_9HYPH</name>
<keyword evidence="2" id="KW-0285">Flavoprotein</keyword>
<keyword evidence="7" id="KW-0408">Iron</keyword>
<feature type="region of interest" description="Disordered" evidence="9">
    <location>
        <begin position="1"/>
        <end position="31"/>
    </location>
</feature>
<proteinExistence type="predicted"/>
<evidence type="ECO:0000256" key="4">
    <source>
        <dbReference type="ARBA" id="ARBA00022723"/>
    </source>
</evidence>
<dbReference type="Pfam" id="PF07992">
    <property type="entry name" value="Pyr_redox_2"/>
    <property type="match status" value="1"/>
</dbReference>
<evidence type="ECO:0000313" key="11">
    <source>
        <dbReference type="EMBL" id="AWB21629.1"/>
    </source>
</evidence>
<dbReference type="Gene3D" id="2.102.10.10">
    <property type="entry name" value="Rieske [2Fe-2S] iron-sulphur domain"/>
    <property type="match status" value="1"/>
</dbReference>
<dbReference type="GO" id="GO:0016651">
    <property type="term" value="F:oxidoreductase activity, acting on NAD(P)H"/>
    <property type="evidence" value="ECO:0007669"/>
    <property type="project" value="TreeGrafter"/>
</dbReference>
<dbReference type="AlphaFoldDB" id="A0A2R4WJC4"/>
<comment type="cofactor">
    <cofactor evidence="1">
        <name>FAD</name>
        <dbReference type="ChEBI" id="CHEBI:57692"/>
    </cofactor>
</comment>
<dbReference type="InterPro" id="IPR036922">
    <property type="entry name" value="Rieske_2Fe-2S_sf"/>
</dbReference>
<dbReference type="Pfam" id="PF00355">
    <property type="entry name" value="Rieske"/>
    <property type="match status" value="1"/>
</dbReference>
<dbReference type="InterPro" id="IPR016156">
    <property type="entry name" value="FAD/NAD-linked_Rdtase_dimer_sf"/>
</dbReference>
<dbReference type="PRINTS" id="PR00411">
    <property type="entry name" value="PNDRDTASEI"/>
</dbReference>
<dbReference type="SUPFAM" id="SSF50022">
    <property type="entry name" value="ISP domain"/>
    <property type="match status" value="1"/>
</dbReference>
<evidence type="ECO:0000256" key="1">
    <source>
        <dbReference type="ARBA" id="ARBA00001974"/>
    </source>
</evidence>
<feature type="compositionally biased region" description="Polar residues" evidence="9">
    <location>
        <begin position="1"/>
        <end position="10"/>
    </location>
</feature>
<dbReference type="PANTHER" id="PTHR43557">
    <property type="entry name" value="APOPTOSIS-INDUCING FACTOR 1"/>
    <property type="match status" value="1"/>
</dbReference>
<sequence>MAETGSGTNTAEEKPDFARGIPSGDLPEGAMIEGTLGEDKVLLLRRDGRVRAIGARCTHLGAPLAKGIVVEGEVRCPWHHARFSLETGEAVGAPAFDPLPCYRVEERDGRVTVTGRRAAAPRSSDEASATTAPGRVVVIGGGAGGHACAEWLARAGHGGAVTLVSDDPDPPYDRTFCSKQYLSGKAKREATLLAPEGFYGGDGPRLLRDRVVSLDLGAEEIVTAGGERLPYDALVIATGAAPQRPDLPGFDRPTVHTLRSLSDADALIAAAESARSVAVVGASFIGLEVAAAMVARERTVTVVAPDAVPLKKVLGEAVGRFVQGLHEAKGVTFRLGRQVTGFDGTALTLDDGGRIEADLVVLGTGVAPRTDLAEAAGLALAGKDEGGGIAVDGSLRASAPGIYAIGDVASYPDPRSGRRLRVEHWVHAQRQGQHVARALLAGATLGGTAPFAETPFFWSGHYGTSLRYVGHAASAEDARIEGEVSRGDFAVTYREDGRDAALATCKRDKPSLEVEAAWDREARAAAG</sequence>
<keyword evidence="8" id="KW-0411">Iron-sulfur</keyword>
<evidence type="ECO:0000256" key="3">
    <source>
        <dbReference type="ARBA" id="ARBA00022714"/>
    </source>
</evidence>
<evidence type="ECO:0000256" key="7">
    <source>
        <dbReference type="ARBA" id="ARBA00023004"/>
    </source>
</evidence>
<evidence type="ECO:0000256" key="5">
    <source>
        <dbReference type="ARBA" id="ARBA00022827"/>
    </source>
</evidence>
<dbReference type="GO" id="GO:0051537">
    <property type="term" value="F:2 iron, 2 sulfur cluster binding"/>
    <property type="evidence" value="ECO:0007669"/>
    <property type="project" value="UniProtKB-KW"/>
</dbReference>
<evidence type="ECO:0000256" key="2">
    <source>
        <dbReference type="ARBA" id="ARBA00022630"/>
    </source>
</evidence>
<dbReference type="Proteomes" id="UP000244755">
    <property type="component" value="Chromosome 1"/>
</dbReference>
<evidence type="ECO:0000256" key="9">
    <source>
        <dbReference type="SAM" id="MobiDB-lite"/>
    </source>
</evidence>
<dbReference type="InterPro" id="IPR023753">
    <property type="entry name" value="FAD/NAD-binding_dom"/>
</dbReference>
<dbReference type="PROSITE" id="PS51296">
    <property type="entry name" value="RIESKE"/>
    <property type="match status" value="1"/>
</dbReference>
<dbReference type="Gene3D" id="3.30.390.30">
    <property type="match status" value="1"/>
</dbReference>
<dbReference type="GO" id="GO:0046872">
    <property type="term" value="F:metal ion binding"/>
    <property type="evidence" value="ECO:0007669"/>
    <property type="project" value="UniProtKB-KW"/>
</dbReference>
<evidence type="ECO:0000259" key="10">
    <source>
        <dbReference type="PROSITE" id="PS51296"/>
    </source>
</evidence>
<keyword evidence="3" id="KW-0001">2Fe-2S</keyword>
<dbReference type="InterPro" id="IPR050446">
    <property type="entry name" value="FAD-oxidoreductase/Apoptosis"/>
</dbReference>
<dbReference type="EMBL" id="CP028843">
    <property type="protein sequence ID" value="AWB21629.1"/>
    <property type="molecule type" value="Genomic_DNA"/>
</dbReference>
<keyword evidence="4" id="KW-0479">Metal-binding</keyword>
<accession>A0A2R4WJC4</accession>
<dbReference type="KEGG" id="mee:DA075_12450"/>
<dbReference type="GO" id="GO:0005737">
    <property type="term" value="C:cytoplasm"/>
    <property type="evidence" value="ECO:0007669"/>
    <property type="project" value="TreeGrafter"/>
</dbReference>
<dbReference type="Gene3D" id="3.50.50.60">
    <property type="entry name" value="FAD/NAD(P)-binding domain"/>
    <property type="match status" value="2"/>
</dbReference>
<dbReference type="RefSeq" id="WP_099953502.1">
    <property type="nucleotide sequence ID" value="NZ_CP028843.1"/>
</dbReference>
<dbReference type="SUPFAM" id="SSF55424">
    <property type="entry name" value="FAD/NAD-linked reductases, dimerisation (C-terminal) domain"/>
    <property type="match status" value="1"/>
</dbReference>
<dbReference type="InterPro" id="IPR036188">
    <property type="entry name" value="FAD/NAD-bd_sf"/>
</dbReference>
<gene>
    <name evidence="11" type="ORF">DA075_12450</name>
</gene>
<evidence type="ECO:0000256" key="6">
    <source>
        <dbReference type="ARBA" id="ARBA00023002"/>
    </source>
</evidence>
<dbReference type="PRINTS" id="PR00368">
    <property type="entry name" value="FADPNR"/>
</dbReference>
<organism evidence="11 12">
    <name type="scientific">Methylobacterium currus</name>
    <dbReference type="NCBI Taxonomy" id="2051553"/>
    <lineage>
        <taxon>Bacteria</taxon>
        <taxon>Pseudomonadati</taxon>
        <taxon>Pseudomonadota</taxon>
        <taxon>Alphaproteobacteria</taxon>
        <taxon>Hyphomicrobiales</taxon>
        <taxon>Methylobacteriaceae</taxon>
        <taxon>Methylobacterium</taxon>
    </lineage>
</organism>
<keyword evidence="12" id="KW-1185">Reference proteome</keyword>
<dbReference type="SUPFAM" id="SSF51905">
    <property type="entry name" value="FAD/NAD(P)-binding domain"/>
    <property type="match status" value="1"/>
</dbReference>
<evidence type="ECO:0000313" key="12">
    <source>
        <dbReference type="Proteomes" id="UP000244755"/>
    </source>
</evidence>
<dbReference type="OrthoDB" id="7809559at2"/>
<dbReference type="PANTHER" id="PTHR43557:SF2">
    <property type="entry name" value="RIESKE DOMAIN-CONTAINING PROTEIN-RELATED"/>
    <property type="match status" value="1"/>
</dbReference>